<dbReference type="Proteomes" id="UP001327560">
    <property type="component" value="Chromosome 1"/>
</dbReference>
<gene>
    <name evidence="2" type="ORF">Cni_G03829</name>
</gene>
<protein>
    <recommendedName>
        <fullName evidence="4">Secreted protein</fullName>
    </recommendedName>
</protein>
<evidence type="ECO:0000256" key="1">
    <source>
        <dbReference type="SAM" id="SignalP"/>
    </source>
</evidence>
<feature type="chain" id="PRO_5042926992" description="Secreted protein" evidence="1">
    <location>
        <begin position="23"/>
        <end position="103"/>
    </location>
</feature>
<evidence type="ECO:0000313" key="3">
    <source>
        <dbReference type="Proteomes" id="UP001327560"/>
    </source>
</evidence>
<keyword evidence="3" id="KW-1185">Reference proteome</keyword>
<organism evidence="2 3">
    <name type="scientific">Canna indica</name>
    <name type="common">Indian-shot</name>
    <dbReference type="NCBI Taxonomy" id="4628"/>
    <lineage>
        <taxon>Eukaryota</taxon>
        <taxon>Viridiplantae</taxon>
        <taxon>Streptophyta</taxon>
        <taxon>Embryophyta</taxon>
        <taxon>Tracheophyta</taxon>
        <taxon>Spermatophyta</taxon>
        <taxon>Magnoliopsida</taxon>
        <taxon>Liliopsida</taxon>
        <taxon>Zingiberales</taxon>
        <taxon>Cannaceae</taxon>
        <taxon>Canna</taxon>
    </lineage>
</organism>
<proteinExistence type="predicted"/>
<evidence type="ECO:0008006" key="4">
    <source>
        <dbReference type="Google" id="ProtNLM"/>
    </source>
</evidence>
<accession>A0AAQ3Q3X4</accession>
<dbReference type="EMBL" id="CP136890">
    <property type="protein sequence ID" value="WOK95122.1"/>
    <property type="molecule type" value="Genomic_DNA"/>
</dbReference>
<feature type="signal peptide" evidence="1">
    <location>
        <begin position="1"/>
        <end position="22"/>
    </location>
</feature>
<sequence length="103" mass="11940">MLLNHFSLVAAWLISMSNHFMSYPSQVSTTILEVDVSRCHKEGLQTNLTNKQICYVHFLILHDSLLFCFLSEYMIFVYRCLIFVSSSFPVWVLQVNPRSSNTS</sequence>
<reference evidence="2 3" key="1">
    <citation type="submission" date="2023-10" db="EMBL/GenBank/DDBJ databases">
        <title>Chromosome-scale genome assembly provides insights into flower coloration mechanisms of Canna indica.</title>
        <authorList>
            <person name="Li C."/>
        </authorList>
    </citation>
    <scope>NUCLEOTIDE SEQUENCE [LARGE SCALE GENOMIC DNA]</scope>
    <source>
        <tissue evidence="2">Flower</tissue>
    </source>
</reference>
<dbReference type="AlphaFoldDB" id="A0AAQ3Q3X4"/>
<name>A0AAQ3Q3X4_9LILI</name>
<keyword evidence="1" id="KW-0732">Signal</keyword>
<evidence type="ECO:0000313" key="2">
    <source>
        <dbReference type="EMBL" id="WOK95122.1"/>
    </source>
</evidence>